<evidence type="ECO:0000256" key="3">
    <source>
        <dbReference type="ARBA" id="ARBA00022475"/>
    </source>
</evidence>
<evidence type="ECO:0000256" key="4">
    <source>
        <dbReference type="ARBA" id="ARBA00022679"/>
    </source>
</evidence>
<keyword evidence="7 9" id="KW-0472">Membrane</keyword>
<dbReference type="InterPro" id="IPR045378">
    <property type="entry name" value="LNT_N"/>
</dbReference>
<keyword evidence="8" id="KW-0012">Acyltransferase</keyword>
<keyword evidence="6 9" id="KW-1133">Transmembrane helix</keyword>
<dbReference type="InterPro" id="IPR003010">
    <property type="entry name" value="C-N_Hydrolase"/>
</dbReference>
<feature type="transmembrane region" description="Helical" evidence="9">
    <location>
        <begin position="12"/>
        <end position="32"/>
    </location>
</feature>
<dbReference type="PANTHER" id="PTHR38686:SF1">
    <property type="entry name" value="APOLIPOPROTEIN N-ACYLTRANSFERASE"/>
    <property type="match status" value="1"/>
</dbReference>
<name>A0AAE3UB70_9BACT</name>
<dbReference type="EMBL" id="JASJOU010000001">
    <property type="protein sequence ID" value="MDJ1499498.1"/>
    <property type="molecule type" value="Genomic_DNA"/>
</dbReference>
<evidence type="ECO:0000259" key="10">
    <source>
        <dbReference type="PROSITE" id="PS50263"/>
    </source>
</evidence>
<dbReference type="PROSITE" id="PS50263">
    <property type="entry name" value="CN_HYDROLASE"/>
    <property type="match status" value="1"/>
</dbReference>
<keyword evidence="4" id="KW-0808">Transferase</keyword>
<keyword evidence="11" id="KW-0378">Hydrolase</keyword>
<dbReference type="GO" id="GO:0005886">
    <property type="term" value="C:plasma membrane"/>
    <property type="evidence" value="ECO:0007669"/>
    <property type="project" value="UniProtKB-SubCell"/>
</dbReference>
<sequence>MLSVKTPVTRLSFSLPVMVLGTLISGLCWYVSCGLSGEYGWLLWIAPVPVLILSFQTSKGTTFLIAFTAYLIGRLSWFSYLESVATLIPAIIFTLLFPLAFACIILISRIIVLQIGSWYTLFAFPVFFTTFEFLFSISSPHGTAGSIAYSQMNMLPLIQIASVTGMLGITFFVTCVPSAIAVGWLYHKEKVQFRYILSFLTLLIISVLGFGEFRLISIPRTPKFKAGLVSLDEKYHYEPGRVEASKEIKAVENYVFHIAELARQGAHMIVLPERAINIHTETNAEILSLLQDAARQNQVGLVIGYTNLVQKPETNAALIIDVTGNLLNQYNKVHLIPGLEGQFMPGKNPAIVNFMSNQTGMAICKDLDFTRYIRKYGVAGISVLFVPAWDFTVDDWLHSRMAILRSVENGFSQVRAARKGRLTINDAYGRVTSEANCADGQQALLIGSVSIVRIHTLYSRFGEWFGVLNVLAVIGFISIYMYRRKR</sequence>
<keyword evidence="12" id="KW-1185">Reference proteome</keyword>
<evidence type="ECO:0000256" key="2">
    <source>
        <dbReference type="ARBA" id="ARBA00010065"/>
    </source>
</evidence>
<dbReference type="InterPro" id="IPR004563">
    <property type="entry name" value="Apolipo_AcylTrfase"/>
</dbReference>
<dbReference type="RefSeq" id="WP_314509023.1">
    <property type="nucleotide sequence ID" value="NZ_JASJOU010000001.1"/>
</dbReference>
<protein>
    <submittedName>
        <fullName evidence="11">Nitrilase-related carbon-nitrogen hydrolase</fullName>
    </submittedName>
</protein>
<feature type="domain" description="CN hydrolase" evidence="10">
    <location>
        <begin position="224"/>
        <end position="451"/>
    </location>
</feature>
<comment type="similarity">
    <text evidence="2">Belongs to the CN hydrolase family. Apolipoprotein N-acyltransferase subfamily.</text>
</comment>
<evidence type="ECO:0000256" key="9">
    <source>
        <dbReference type="SAM" id="Phobius"/>
    </source>
</evidence>
<dbReference type="GO" id="GO:0042158">
    <property type="term" value="P:lipoprotein biosynthetic process"/>
    <property type="evidence" value="ECO:0007669"/>
    <property type="project" value="InterPro"/>
</dbReference>
<dbReference type="Pfam" id="PF20154">
    <property type="entry name" value="LNT_N"/>
    <property type="match status" value="1"/>
</dbReference>
<evidence type="ECO:0000256" key="7">
    <source>
        <dbReference type="ARBA" id="ARBA00023136"/>
    </source>
</evidence>
<evidence type="ECO:0000313" key="11">
    <source>
        <dbReference type="EMBL" id="MDJ1499498.1"/>
    </source>
</evidence>
<evidence type="ECO:0000256" key="8">
    <source>
        <dbReference type="ARBA" id="ARBA00023315"/>
    </source>
</evidence>
<feature type="transmembrane region" description="Helical" evidence="9">
    <location>
        <begin position="464"/>
        <end position="482"/>
    </location>
</feature>
<accession>A0AAE3UB70</accession>
<evidence type="ECO:0000313" key="12">
    <source>
        <dbReference type="Proteomes" id="UP001232063"/>
    </source>
</evidence>
<evidence type="ECO:0000256" key="5">
    <source>
        <dbReference type="ARBA" id="ARBA00022692"/>
    </source>
</evidence>
<dbReference type="Gene3D" id="3.60.110.10">
    <property type="entry name" value="Carbon-nitrogen hydrolase"/>
    <property type="match status" value="1"/>
</dbReference>
<feature type="transmembrane region" description="Helical" evidence="9">
    <location>
        <begin position="193"/>
        <end position="211"/>
    </location>
</feature>
<dbReference type="GO" id="GO:0016410">
    <property type="term" value="F:N-acyltransferase activity"/>
    <property type="evidence" value="ECO:0007669"/>
    <property type="project" value="InterPro"/>
</dbReference>
<evidence type="ECO:0000256" key="6">
    <source>
        <dbReference type="ARBA" id="ARBA00022989"/>
    </source>
</evidence>
<dbReference type="Proteomes" id="UP001232063">
    <property type="component" value="Unassembled WGS sequence"/>
</dbReference>
<organism evidence="11 12">
    <name type="scientific">Xanthocytophaga agilis</name>
    <dbReference type="NCBI Taxonomy" id="3048010"/>
    <lineage>
        <taxon>Bacteria</taxon>
        <taxon>Pseudomonadati</taxon>
        <taxon>Bacteroidota</taxon>
        <taxon>Cytophagia</taxon>
        <taxon>Cytophagales</taxon>
        <taxon>Rhodocytophagaceae</taxon>
        <taxon>Xanthocytophaga</taxon>
    </lineage>
</organism>
<evidence type="ECO:0000256" key="1">
    <source>
        <dbReference type="ARBA" id="ARBA00004651"/>
    </source>
</evidence>
<dbReference type="AlphaFoldDB" id="A0AAE3UB70"/>
<dbReference type="InterPro" id="IPR036526">
    <property type="entry name" value="C-N_Hydrolase_sf"/>
</dbReference>
<comment type="subcellular location">
    <subcellularLocation>
        <location evidence="1">Cell membrane</location>
        <topology evidence="1">Multi-pass membrane protein</topology>
    </subcellularLocation>
</comment>
<dbReference type="Pfam" id="PF00795">
    <property type="entry name" value="CN_hydrolase"/>
    <property type="match status" value="1"/>
</dbReference>
<feature type="transmembrane region" description="Helical" evidence="9">
    <location>
        <begin position="157"/>
        <end position="186"/>
    </location>
</feature>
<gene>
    <name evidence="11" type="ORF">QNI22_02515</name>
</gene>
<keyword evidence="5 9" id="KW-0812">Transmembrane</keyword>
<dbReference type="PANTHER" id="PTHR38686">
    <property type="entry name" value="APOLIPOPROTEIN N-ACYLTRANSFERASE"/>
    <property type="match status" value="1"/>
</dbReference>
<comment type="caution">
    <text evidence="11">The sequence shown here is derived from an EMBL/GenBank/DDBJ whole genome shotgun (WGS) entry which is preliminary data.</text>
</comment>
<feature type="transmembrane region" description="Helical" evidence="9">
    <location>
        <begin position="119"/>
        <end position="137"/>
    </location>
</feature>
<dbReference type="SUPFAM" id="SSF56317">
    <property type="entry name" value="Carbon-nitrogen hydrolase"/>
    <property type="match status" value="1"/>
</dbReference>
<feature type="transmembrane region" description="Helical" evidence="9">
    <location>
        <begin position="87"/>
        <end position="107"/>
    </location>
</feature>
<keyword evidence="3" id="KW-1003">Cell membrane</keyword>
<dbReference type="GO" id="GO:0016787">
    <property type="term" value="F:hydrolase activity"/>
    <property type="evidence" value="ECO:0007669"/>
    <property type="project" value="UniProtKB-KW"/>
</dbReference>
<reference evidence="11" key="1">
    <citation type="submission" date="2023-05" db="EMBL/GenBank/DDBJ databases">
        <authorList>
            <person name="Zhang X."/>
        </authorList>
    </citation>
    <scope>NUCLEOTIDE SEQUENCE</scope>
    <source>
        <strain evidence="11">BD1B2-1</strain>
    </source>
</reference>
<proteinExistence type="inferred from homology"/>